<keyword evidence="3 5" id="KW-0067">ATP-binding</keyword>
<dbReference type="GO" id="GO:0005886">
    <property type="term" value="C:plasma membrane"/>
    <property type="evidence" value="ECO:0007669"/>
    <property type="project" value="TreeGrafter"/>
</dbReference>
<proteinExistence type="predicted"/>
<protein>
    <submittedName>
        <fullName evidence="5">ABC transporter ATP-binding protein</fullName>
    </submittedName>
</protein>
<dbReference type="Gene3D" id="3.40.50.300">
    <property type="entry name" value="P-loop containing nucleotide triphosphate hydrolases"/>
    <property type="match status" value="1"/>
</dbReference>
<sequence>MPEEVILQSRNLSKRFGDFTAVDRVDYQLRRGEVAGIIGPNGAGKSTFFNLLTGLFPPTEGTVTYRGTDITAQGAHKRVALGLIRTFQLVSVFDSLSVLDNLVLAAVHFRPESRGLLWRFLGNPHAPAVVDNCRAALETVGLAQKLNLPASELSYGDKRKLEIALALALRPQVLLLDEPFAGLSEVEITEVLDLIHRLKEEFTLVIIEHKITRILGLVTRLSVMHEGRLIADGPPDSVLCDETVRRVYWGEVTCPAPELPRGA</sequence>
<comment type="caution">
    <text evidence="5">The sequence shown here is derived from an EMBL/GenBank/DDBJ whole genome shotgun (WGS) entry which is preliminary data.</text>
</comment>
<keyword evidence="1" id="KW-0813">Transport</keyword>
<reference evidence="5" key="1">
    <citation type="journal article" date="2020" name="mSystems">
        <title>Genome- and Community-Level Interaction Insights into Carbon Utilization and Element Cycling Functions of Hydrothermarchaeota in Hydrothermal Sediment.</title>
        <authorList>
            <person name="Zhou Z."/>
            <person name="Liu Y."/>
            <person name="Xu W."/>
            <person name="Pan J."/>
            <person name="Luo Z.H."/>
            <person name="Li M."/>
        </authorList>
    </citation>
    <scope>NUCLEOTIDE SEQUENCE [LARGE SCALE GENOMIC DNA]</scope>
    <source>
        <strain evidence="5">SpSt-897</strain>
    </source>
</reference>
<dbReference type="InterPro" id="IPR017871">
    <property type="entry name" value="ABC_transporter-like_CS"/>
</dbReference>
<dbReference type="Pfam" id="PF00005">
    <property type="entry name" value="ABC_tran"/>
    <property type="match status" value="1"/>
</dbReference>
<gene>
    <name evidence="5" type="ORF">ENW96_06605</name>
</gene>
<evidence type="ECO:0000256" key="3">
    <source>
        <dbReference type="ARBA" id="ARBA00022840"/>
    </source>
</evidence>
<dbReference type="PROSITE" id="PS50893">
    <property type="entry name" value="ABC_TRANSPORTER_2"/>
    <property type="match status" value="1"/>
</dbReference>
<dbReference type="GO" id="GO:0005524">
    <property type="term" value="F:ATP binding"/>
    <property type="evidence" value="ECO:0007669"/>
    <property type="project" value="UniProtKB-KW"/>
</dbReference>
<dbReference type="EMBL" id="DTMF01000167">
    <property type="protein sequence ID" value="HGF34046.1"/>
    <property type="molecule type" value="Genomic_DNA"/>
</dbReference>
<accession>A0A7C3Z108</accession>
<name>A0A7C3Z108_9BACT</name>
<dbReference type="InterPro" id="IPR003439">
    <property type="entry name" value="ABC_transporter-like_ATP-bd"/>
</dbReference>
<evidence type="ECO:0000256" key="1">
    <source>
        <dbReference type="ARBA" id="ARBA00022448"/>
    </source>
</evidence>
<dbReference type="GO" id="GO:0016887">
    <property type="term" value="F:ATP hydrolysis activity"/>
    <property type="evidence" value="ECO:0007669"/>
    <property type="project" value="InterPro"/>
</dbReference>
<evidence type="ECO:0000313" key="5">
    <source>
        <dbReference type="EMBL" id="HGF34046.1"/>
    </source>
</evidence>
<dbReference type="PANTHER" id="PTHR45772">
    <property type="entry name" value="CONSERVED COMPONENT OF ABC TRANSPORTER FOR NATURAL AMINO ACIDS-RELATED"/>
    <property type="match status" value="1"/>
</dbReference>
<dbReference type="CDD" id="cd03219">
    <property type="entry name" value="ABC_Mj1267_LivG_branched"/>
    <property type="match status" value="1"/>
</dbReference>
<feature type="domain" description="ABC transporter" evidence="4">
    <location>
        <begin position="7"/>
        <end position="251"/>
    </location>
</feature>
<dbReference type="PROSITE" id="PS00211">
    <property type="entry name" value="ABC_TRANSPORTER_1"/>
    <property type="match status" value="1"/>
</dbReference>
<dbReference type="SMART" id="SM00382">
    <property type="entry name" value="AAA"/>
    <property type="match status" value="1"/>
</dbReference>
<dbReference type="SUPFAM" id="SSF52540">
    <property type="entry name" value="P-loop containing nucleoside triphosphate hydrolases"/>
    <property type="match status" value="1"/>
</dbReference>
<keyword evidence="2" id="KW-0547">Nucleotide-binding</keyword>
<organism evidence="5">
    <name type="scientific">Desulfobacca acetoxidans</name>
    <dbReference type="NCBI Taxonomy" id="60893"/>
    <lineage>
        <taxon>Bacteria</taxon>
        <taxon>Pseudomonadati</taxon>
        <taxon>Thermodesulfobacteriota</taxon>
        <taxon>Desulfobaccia</taxon>
        <taxon>Desulfobaccales</taxon>
        <taxon>Desulfobaccaceae</taxon>
        <taxon>Desulfobacca</taxon>
    </lineage>
</organism>
<evidence type="ECO:0000256" key="2">
    <source>
        <dbReference type="ARBA" id="ARBA00022741"/>
    </source>
</evidence>
<dbReference type="InterPro" id="IPR051120">
    <property type="entry name" value="ABC_AA/LPS_Transport"/>
</dbReference>
<dbReference type="PANTHER" id="PTHR45772:SF3">
    <property type="entry name" value="ABC TRANSPORTER ATP-BINDING PROTEIN"/>
    <property type="match status" value="1"/>
</dbReference>
<evidence type="ECO:0000259" key="4">
    <source>
        <dbReference type="PROSITE" id="PS50893"/>
    </source>
</evidence>
<dbReference type="InterPro" id="IPR003593">
    <property type="entry name" value="AAA+_ATPase"/>
</dbReference>
<dbReference type="AlphaFoldDB" id="A0A7C3Z108"/>
<dbReference type="InterPro" id="IPR027417">
    <property type="entry name" value="P-loop_NTPase"/>
</dbReference>